<dbReference type="RefSeq" id="WP_148601762.1">
    <property type="nucleotide sequence ID" value="NZ_VSLD01000010.1"/>
</dbReference>
<dbReference type="OrthoDB" id="5125103at2"/>
<proteinExistence type="predicted"/>
<sequence>MGLFSSRGKAGSLVSKALNFVGSNPDKVNNNVAKAGDFVNKKTHGKYSRHITGAQSKATAAVARLNRKNGRNPHDGSGPDTGQTT</sequence>
<keyword evidence="3" id="KW-1185">Reference proteome</keyword>
<dbReference type="AlphaFoldDB" id="A0A5D0XJ90"/>
<evidence type="ECO:0000313" key="2">
    <source>
        <dbReference type="EMBL" id="TYC96635.1"/>
    </source>
</evidence>
<name>A0A5D0XJ90_9MICC</name>
<comment type="caution">
    <text evidence="2">The sequence shown here is derived from an EMBL/GenBank/DDBJ whole genome shotgun (WGS) entry which is preliminary data.</text>
</comment>
<reference evidence="2 3" key="1">
    <citation type="submission" date="2019-08" db="EMBL/GenBank/DDBJ databases">
        <title>Genone of Arthrobacter echini P9.</title>
        <authorList>
            <person name="Bowman J.P."/>
        </authorList>
    </citation>
    <scope>NUCLEOTIDE SEQUENCE [LARGE SCALE GENOMIC DNA]</scope>
    <source>
        <strain evidence="2 3">P9</strain>
    </source>
</reference>
<evidence type="ECO:0000313" key="3">
    <source>
        <dbReference type="Proteomes" id="UP000323410"/>
    </source>
</evidence>
<feature type="region of interest" description="Disordered" evidence="1">
    <location>
        <begin position="66"/>
        <end position="85"/>
    </location>
</feature>
<dbReference type="Proteomes" id="UP000323410">
    <property type="component" value="Unassembled WGS sequence"/>
</dbReference>
<dbReference type="EMBL" id="VSLD01000010">
    <property type="protein sequence ID" value="TYC96635.1"/>
    <property type="molecule type" value="Genomic_DNA"/>
</dbReference>
<evidence type="ECO:0000256" key="1">
    <source>
        <dbReference type="SAM" id="MobiDB-lite"/>
    </source>
</evidence>
<organism evidence="2 3">
    <name type="scientific">Arthrobacter echini</name>
    <dbReference type="NCBI Taxonomy" id="1529066"/>
    <lineage>
        <taxon>Bacteria</taxon>
        <taxon>Bacillati</taxon>
        <taxon>Actinomycetota</taxon>
        <taxon>Actinomycetes</taxon>
        <taxon>Micrococcales</taxon>
        <taxon>Micrococcaceae</taxon>
        <taxon>Arthrobacter</taxon>
    </lineage>
</organism>
<accession>A0A5D0XJ90</accession>
<dbReference type="InterPro" id="IPR028037">
    <property type="entry name" value="Antitoxin_Rv0909/MT0933"/>
</dbReference>
<protein>
    <submittedName>
        <fullName evidence="2">Antitoxin</fullName>
    </submittedName>
</protein>
<dbReference type="Pfam" id="PF14013">
    <property type="entry name" value="MT0933_antitox"/>
    <property type="match status" value="1"/>
</dbReference>
<gene>
    <name evidence="2" type="ORF">FQ377_13690</name>
</gene>